<dbReference type="GO" id="GO:0004674">
    <property type="term" value="F:protein serine/threonine kinase activity"/>
    <property type="evidence" value="ECO:0007669"/>
    <property type="project" value="UniProtKB-KW"/>
</dbReference>
<feature type="region of interest" description="Disordered" evidence="7">
    <location>
        <begin position="722"/>
        <end position="743"/>
    </location>
</feature>
<evidence type="ECO:0000256" key="6">
    <source>
        <dbReference type="PROSITE-ProRule" id="PRU10141"/>
    </source>
</evidence>
<evidence type="ECO:0000256" key="4">
    <source>
        <dbReference type="ARBA" id="ARBA00022777"/>
    </source>
</evidence>
<dbReference type="InterPro" id="IPR008271">
    <property type="entry name" value="Ser/Thr_kinase_AS"/>
</dbReference>
<evidence type="ECO:0000256" key="1">
    <source>
        <dbReference type="ARBA" id="ARBA00022527"/>
    </source>
</evidence>
<dbReference type="SUPFAM" id="SSF82615">
    <property type="entry name" value="Polo-box domain"/>
    <property type="match status" value="2"/>
</dbReference>
<evidence type="ECO:0000256" key="7">
    <source>
        <dbReference type="SAM" id="MobiDB-lite"/>
    </source>
</evidence>
<sequence>MDPLSPRSTNIKVLQKLVTKQDEADVANAKLALAAKKAQKERDHAAPPPPVVYQPEGPSGEPAEKYRTGRLLGKGGFAICHEGELRGKRYGSRVYKFALKIVNAEMSQKKMQDKFRTELQIHSKMRHPNIVEFHRAFTFEASTYVVLELCPNGSVMDMVKKRKCLSLPEVRRFAVQLCGAIKYMHARDVIHRDLKMGNLFLDHEMNLKIGDFGLAAILVSESDVKGFSRRQTMCGTPNYIAPEILEKAKKGHDHKVDIWAVGVILFAMLTGIPPFQSNTQEEIYRKVRKIDYVWPEHASCTNFIPSEAKALVSMLLRVDAAERPDPDHIVAHPFFSMRDTTNSQYSLIPKRLGTECRQQKPAWLMPCIPNGDVMGPDSDRISLEELCRECGVGHLKDKAGNDLGVLDVVGTDVKKSLYKEFIEEANRGLTPIVPLPAETVYISHPILDSWPSARGPRKEANGPKMDAVGTKTASSEPPQVAVPTLPKQAGNPSKSAPLSHAAQLRSQASRQPSQTVGRASARVMSVNNDTLKRARNAGSIISSVNSATGLLNNIPLRSTQQHPLDPDRQSQTLPRRLGRVTRSVTSGSNRDVGASVSATAATTRISRSASARITRNGPGMVTGQANSDKEREEAAINTKARIAATVGEEMLEVAKVRRGPLPALPREGPESKSTNGVLIGPDEMAECLPSTMPDVILSALELFHKNLEAALNNPYSPPACTTLEGRLASDRNSKDDPNRPDSLKGRPVVIKWVDYTNKFGIGYILANGSVGCVFKGEDGKPPTCVIVHGGEDHLRRRKLTAYSERHQIVPTGGIPIEFFENCGEQGINRVFVHPKTYKINIGPDGIAEKLGPGSNIHDYEKRKKLILWDKFAKYMTQSLGKSEEDLTKPPPAREKPSPEPPHKPKRTPSRPFIKFYQRLGNVGIWAFGSGSLQFNFPDHTKLVLSADAAFLDFYHLPLHAARRLAAGQPLPADALDARTVLSLPVADMLHGGDGAPHGFGDVVAANELRGKLRFVGVVVVPEGYVSQGK</sequence>
<dbReference type="GO" id="GO:0005816">
    <property type="term" value="C:spindle pole body"/>
    <property type="evidence" value="ECO:0007669"/>
    <property type="project" value="TreeGrafter"/>
</dbReference>
<dbReference type="Proteomes" id="UP000192927">
    <property type="component" value="Unassembled WGS sequence"/>
</dbReference>
<dbReference type="PANTHER" id="PTHR24345:SF0">
    <property type="entry name" value="CELL CYCLE SERINE_THREONINE-PROTEIN KINASE CDC5_MSD2"/>
    <property type="match status" value="1"/>
</dbReference>
<dbReference type="InterPro" id="IPR011009">
    <property type="entry name" value="Kinase-like_dom_sf"/>
</dbReference>
<dbReference type="SMART" id="SM00220">
    <property type="entry name" value="S_TKc"/>
    <property type="match status" value="1"/>
</dbReference>
<feature type="domain" description="Protein kinase" evidence="8">
    <location>
        <begin position="66"/>
        <end position="335"/>
    </location>
</feature>
<dbReference type="PROSITE" id="PS50011">
    <property type="entry name" value="PROTEIN_KINASE_DOM"/>
    <property type="match status" value="1"/>
</dbReference>
<evidence type="ECO:0000313" key="10">
    <source>
        <dbReference type="Proteomes" id="UP000192927"/>
    </source>
</evidence>
<feature type="compositionally biased region" description="Basic and acidic residues" evidence="7">
    <location>
        <begin position="881"/>
        <end position="902"/>
    </location>
</feature>
<accession>A0A1W5DAE5</accession>
<dbReference type="GO" id="GO:0000922">
    <property type="term" value="C:spindle pole"/>
    <property type="evidence" value="ECO:0007669"/>
    <property type="project" value="TreeGrafter"/>
</dbReference>
<dbReference type="EMBL" id="FWEW01003623">
    <property type="protein sequence ID" value="SLM40113.1"/>
    <property type="molecule type" value="Genomic_DNA"/>
</dbReference>
<dbReference type="GO" id="GO:0007052">
    <property type="term" value="P:mitotic spindle organization"/>
    <property type="evidence" value="ECO:0007669"/>
    <property type="project" value="TreeGrafter"/>
</dbReference>
<feature type="region of interest" description="Disordered" evidence="7">
    <location>
        <begin position="34"/>
        <end position="62"/>
    </location>
</feature>
<organism evidence="9 10">
    <name type="scientific">Lasallia pustulata</name>
    <dbReference type="NCBI Taxonomy" id="136370"/>
    <lineage>
        <taxon>Eukaryota</taxon>
        <taxon>Fungi</taxon>
        <taxon>Dikarya</taxon>
        <taxon>Ascomycota</taxon>
        <taxon>Pezizomycotina</taxon>
        <taxon>Lecanoromycetes</taxon>
        <taxon>OSLEUM clade</taxon>
        <taxon>Umbilicariomycetidae</taxon>
        <taxon>Umbilicariales</taxon>
        <taxon>Umbilicariaceae</taxon>
        <taxon>Lasallia</taxon>
    </lineage>
</organism>
<dbReference type="FunFam" id="1.10.510.10:FF:000652">
    <property type="entry name" value="Serine/threonine-protein kinase"/>
    <property type="match status" value="1"/>
</dbReference>
<dbReference type="GO" id="GO:0000776">
    <property type="term" value="C:kinetochore"/>
    <property type="evidence" value="ECO:0007669"/>
    <property type="project" value="TreeGrafter"/>
</dbReference>
<protein>
    <submittedName>
        <fullName evidence="9">Serine threonine protein</fullName>
    </submittedName>
</protein>
<dbReference type="PROSITE" id="PS00108">
    <property type="entry name" value="PROTEIN_KINASE_ST"/>
    <property type="match status" value="1"/>
</dbReference>
<dbReference type="SUPFAM" id="SSF56112">
    <property type="entry name" value="Protein kinase-like (PK-like)"/>
    <property type="match status" value="1"/>
</dbReference>
<dbReference type="FunFam" id="3.30.1120.30:FF:000004">
    <property type="entry name" value="Serine/threonine-protein kinase"/>
    <property type="match status" value="1"/>
</dbReference>
<keyword evidence="5 6" id="KW-0067">ATP-binding</keyword>
<feature type="region of interest" description="Disordered" evidence="7">
    <location>
        <begin position="448"/>
        <end position="524"/>
    </location>
</feature>
<dbReference type="PROSITE" id="PS00107">
    <property type="entry name" value="PROTEIN_KINASE_ATP"/>
    <property type="match status" value="1"/>
</dbReference>
<evidence type="ECO:0000256" key="5">
    <source>
        <dbReference type="ARBA" id="ARBA00022840"/>
    </source>
</evidence>
<keyword evidence="2" id="KW-0808">Transferase</keyword>
<evidence type="ECO:0000313" key="9">
    <source>
        <dbReference type="EMBL" id="SLM40113.1"/>
    </source>
</evidence>
<keyword evidence="3 6" id="KW-0547">Nucleotide-binding</keyword>
<dbReference type="CDD" id="cd14099">
    <property type="entry name" value="STKc_PLK"/>
    <property type="match status" value="1"/>
</dbReference>
<name>A0A1W5DAE5_9LECA</name>
<feature type="binding site" evidence="6">
    <location>
        <position position="100"/>
    </location>
    <ligand>
        <name>ATP</name>
        <dbReference type="ChEBI" id="CHEBI:30616"/>
    </ligand>
</feature>
<dbReference type="AlphaFoldDB" id="A0A1W5DAE5"/>
<proteinExistence type="predicted"/>
<dbReference type="InterPro" id="IPR033701">
    <property type="entry name" value="POLO_box_1"/>
</dbReference>
<dbReference type="GO" id="GO:0005524">
    <property type="term" value="F:ATP binding"/>
    <property type="evidence" value="ECO:0007669"/>
    <property type="project" value="UniProtKB-UniRule"/>
</dbReference>
<keyword evidence="10" id="KW-1185">Reference proteome</keyword>
<feature type="region of interest" description="Disordered" evidence="7">
    <location>
        <begin position="557"/>
        <end position="604"/>
    </location>
</feature>
<evidence type="ECO:0000259" key="8">
    <source>
        <dbReference type="PROSITE" id="PS50011"/>
    </source>
</evidence>
<dbReference type="PANTHER" id="PTHR24345">
    <property type="entry name" value="SERINE/THREONINE-PROTEIN KINASE PLK"/>
    <property type="match status" value="1"/>
</dbReference>
<dbReference type="Gene3D" id="3.30.1120.30">
    <property type="entry name" value="POLO box domain"/>
    <property type="match status" value="2"/>
</dbReference>
<dbReference type="CDD" id="cd13118">
    <property type="entry name" value="POLO_box_1"/>
    <property type="match status" value="1"/>
</dbReference>
<feature type="compositionally biased region" description="Polar residues" evidence="7">
    <location>
        <begin position="504"/>
        <end position="517"/>
    </location>
</feature>
<keyword evidence="4" id="KW-0418">Kinase</keyword>
<reference evidence="10" key="1">
    <citation type="submission" date="2017-03" db="EMBL/GenBank/DDBJ databases">
        <authorList>
            <person name="Sharma R."/>
            <person name="Thines M."/>
        </authorList>
    </citation>
    <scope>NUCLEOTIDE SEQUENCE [LARGE SCALE GENOMIC DNA]</scope>
</reference>
<dbReference type="Gene3D" id="1.10.510.10">
    <property type="entry name" value="Transferase(Phosphotransferase) domain 1"/>
    <property type="match status" value="1"/>
</dbReference>
<dbReference type="GO" id="GO:0005634">
    <property type="term" value="C:nucleus"/>
    <property type="evidence" value="ECO:0007669"/>
    <property type="project" value="TreeGrafter"/>
</dbReference>
<dbReference type="InterPro" id="IPR017441">
    <property type="entry name" value="Protein_kinase_ATP_BS"/>
</dbReference>
<dbReference type="Gene3D" id="3.30.200.20">
    <property type="entry name" value="Phosphorylase Kinase, domain 1"/>
    <property type="match status" value="1"/>
</dbReference>
<evidence type="ECO:0000256" key="3">
    <source>
        <dbReference type="ARBA" id="ARBA00022741"/>
    </source>
</evidence>
<dbReference type="Pfam" id="PF00069">
    <property type="entry name" value="Pkinase"/>
    <property type="match status" value="1"/>
</dbReference>
<dbReference type="InterPro" id="IPR000719">
    <property type="entry name" value="Prot_kinase_dom"/>
</dbReference>
<feature type="region of interest" description="Disordered" evidence="7">
    <location>
        <begin position="879"/>
        <end position="910"/>
    </location>
</feature>
<evidence type="ECO:0000256" key="2">
    <source>
        <dbReference type="ARBA" id="ARBA00022679"/>
    </source>
</evidence>
<keyword evidence="1" id="KW-0723">Serine/threonine-protein kinase</keyword>
<dbReference type="GO" id="GO:0005737">
    <property type="term" value="C:cytoplasm"/>
    <property type="evidence" value="ECO:0007669"/>
    <property type="project" value="TreeGrafter"/>
</dbReference>
<dbReference type="InterPro" id="IPR036947">
    <property type="entry name" value="POLO_box_dom_sf"/>
</dbReference>
<feature type="compositionally biased region" description="Basic and acidic residues" evidence="7">
    <location>
        <begin position="727"/>
        <end position="743"/>
    </location>
</feature>